<dbReference type="Pfam" id="PF07714">
    <property type="entry name" value="PK_Tyr_Ser-Thr"/>
    <property type="match status" value="1"/>
</dbReference>
<dbReference type="EMBL" id="JAPFFF010000008">
    <property type="protein sequence ID" value="KAK8885073.1"/>
    <property type="molecule type" value="Genomic_DNA"/>
</dbReference>
<protein>
    <recommendedName>
        <fullName evidence="1">Protein kinase domain-containing protein</fullName>
    </recommendedName>
</protein>
<dbReference type="PANTHER" id="PTHR44329">
    <property type="entry name" value="SERINE/THREONINE-PROTEIN KINASE TNNI3K-RELATED"/>
    <property type="match status" value="1"/>
</dbReference>
<dbReference type="Proteomes" id="UP001470230">
    <property type="component" value="Unassembled WGS sequence"/>
</dbReference>
<evidence type="ECO:0000259" key="1">
    <source>
        <dbReference type="PROSITE" id="PS50011"/>
    </source>
</evidence>
<dbReference type="InterPro" id="IPR011009">
    <property type="entry name" value="Kinase-like_dom_sf"/>
</dbReference>
<dbReference type="InterPro" id="IPR001245">
    <property type="entry name" value="Ser-Thr/Tyr_kinase_cat_dom"/>
</dbReference>
<dbReference type="Gene3D" id="1.10.510.10">
    <property type="entry name" value="Transferase(Phosphotransferase) domain 1"/>
    <property type="match status" value="2"/>
</dbReference>
<gene>
    <name evidence="2" type="ORF">M9Y10_044202</name>
</gene>
<dbReference type="SMART" id="SM00220">
    <property type="entry name" value="S_TKc"/>
    <property type="match status" value="1"/>
</dbReference>
<dbReference type="InterPro" id="IPR051681">
    <property type="entry name" value="Ser/Thr_Kinases-Pseudokinases"/>
</dbReference>
<reference evidence="2 3" key="1">
    <citation type="submission" date="2024-04" db="EMBL/GenBank/DDBJ databases">
        <title>Tritrichomonas musculus Genome.</title>
        <authorList>
            <person name="Alves-Ferreira E."/>
            <person name="Grigg M."/>
            <person name="Lorenzi H."/>
            <person name="Galac M."/>
        </authorList>
    </citation>
    <scope>NUCLEOTIDE SEQUENCE [LARGE SCALE GENOMIC DNA]</scope>
    <source>
        <strain evidence="2 3">EAF2021</strain>
    </source>
</reference>
<evidence type="ECO:0000313" key="3">
    <source>
        <dbReference type="Proteomes" id="UP001470230"/>
    </source>
</evidence>
<accession>A0ABR2K2F8</accession>
<comment type="caution">
    <text evidence="2">The sequence shown here is derived from an EMBL/GenBank/DDBJ whole genome shotgun (WGS) entry which is preliminary data.</text>
</comment>
<organism evidence="2 3">
    <name type="scientific">Tritrichomonas musculus</name>
    <dbReference type="NCBI Taxonomy" id="1915356"/>
    <lineage>
        <taxon>Eukaryota</taxon>
        <taxon>Metamonada</taxon>
        <taxon>Parabasalia</taxon>
        <taxon>Tritrichomonadida</taxon>
        <taxon>Tritrichomonadidae</taxon>
        <taxon>Tritrichomonas</taxon>
    </lineage>
</organism>
<dbReference type="PROSITE" id="PS50011">
    <property type="entry name" value="PROTEIN_KINASE_DOM"/>
    <property type="match status" value="1"/>
</dbReference>
<name>A0ABR2K2F8_9EUKA</name>
<feature type="domain" description="Protein kinase" evidence="1">
    <location>
        <begin position="775"/>
        <end position="1118"/>
    </location>
</feature>
<keyword evidence="3" id="KW-1185">Reference proteome</keyword>
<evidence type="ECO:0000313" key="2">
    <source>
        <dbReference type="EMBL" id="KAK8885073.1"/>
    </source>
</evidence>
<dbReference type="InterPro" id="IPR000719">
    <property type="entry name" value="Prot_kinase_dom"/>
</dbReference>
<sequence length="1675" mass="197548">MIANNYSIFIDIGQNREIKIEKNTIKKGIIFNLKDILDFLRIDVNKIYSKHHRSKNYSKIGFSDFESLFKTLHHSIINYEPIIKSRLSDSDYCKLPTTCISQIGNVIVNIQSKNQYLKLLLTETFVFDGFGIIESSFNELKGVVSQIDKETKSENQPLNNRRINENIEKTNKNIKTINKVFNQILNFTNEIKSYQYNILIIIKKVTKLINEIYSKHKEKRINVDLDSITLESFNVDENKKVFLSCQESIQKNSKQSENVKIIQIISDIIEIIQKGFNENCQTDFDNFLKQQISTFFTVFLDKCKEQKNDLETLIDSYLSGFKILPNEALNQAFPEQPANLFYFTKGNFKRPASFLIKYIKSTFLLYFYYINGSQFYNILNSKTELINDRTVEFIVEIVKERKYFCFDFLFHLLIKNILNEKLISARINEITDIKLPDARYLFISDDSLNCKLYFDLQNNSFYYQRKLNKNFEIDELYSKFFVHCEFKSSENSICIPYFPLGTLHSILHGKNNKIKLNLVDKIVIILEIAMAMNDLHQVNRYQKNLCSQNIFISSTKNAYFGCFFDIDSDSSFSAIYSFGLLIYEIFTEEEISKQIKNYSINEEFIDDDGNSTYGINNLKEKCMNKEGGYSSFIEIIESIQLLPIYEKNEEEIKYRISNATHSNKYECKSSDLVESYFRGQEESKIIIQKFFKQLKTGNENETDIIQYIFKSLSLDINDESSSERYLFTLSQVEKNDFIMTNDIISSIINDFIKSLNKYLSPMIINSIYDDITKVFNKKQKLKIGELYETVLKEKKCFYLNEFTRIFIKNIVNQSLFIQAMEKIKDDFDINELILVHDIQQLNDIISSYKLYLSSILNFYIQKTYNDNVSKELQAREKRILNENYSKFIVHNNESYHKTKLTIPYFPMGTIDCIFLKPHDKSKQTLKKQNELEFNSVDKIVMILEIATALKDLHDNDEFHGCLSSQYIFLSSKKDAYIGSFCYDISLESDATRPKGPFYYRAPEFFDTPIDYSNDDEKYIDQYKLADIYSFGVLMHEILTEVNPELRMGNKPRGDRLNIVKGDYFHFLLSGRDNDCFEEGSETEELKDIIEKCMKYDSQERFSSFQEVIDNIKLLQIYLENEEEIEYRLLNAIDSRKYVCNLSDIVESYFEGQTKSKEDIYQIASNYRRNVTQDNEAYLIENTDIIKFIFENFDIKVKEDDKTYFFTDLFNIIIEDAFRNEFKPKSRIDYDDSFLLFSLEANNNKKVQHMTNYEGIVNFIVPITTLGDFIKNNDIEQYNCYLLTWIYMISKEFAIVHSNNLYVGNISTNEIGLYYSNKTKSLVPSVILFYSFHKLNQTMQTNRNDSYNMKMYSYDEILAKRQRKDIKYLHVLIHELFHFQTDFLHQINQTETANEIVYHLYNFIRKNLTSSQLEIFNKNQLSNDYSSFQITFHTLIEIFDYFKMKNFSFDNLILTFNTVFPLIDQFLTNIESNLDVPIKFNIPRMFMRTKISEMPGIIDSIRKKSSLLYSFIKNSEKEEKSHNDSLVKIEETENMIIIHAPNVEADIEKLNDIEYDALNFPENEFYTLNHSEPKKILYETKIKNLDFKEIFRYIEFAGLAKRSVAFLLKRYIFNLNPKFKYRITIKLNNQKNTANDGENTNLKLIKSATEGIPRLKKEPEAYFGNIVILINPEVKK</sequence>
<proteinExistence type="predicted"/>
<dbReference type="SUPFAM" id="SSF56112">
    <property type="entry name" value="Protein kinase-like (PK-like)"/>
    <property type="match status" value="2"/>
</dbReference>